<keyword evidence="1" id="KW-0433">Leucine-rich repeat</keyword>
<proteinExistence type="predicted"/>
<name>A0A8R1WLJ7_BOMMO</name>
<dbReference type="RefSeq" id="XP_004929220.1">
    <property type="nucleotide sequence ID" value="XM_004929163.2"/>
</dbReference>
<dbReference type="KEGG" id="bmor:101743892"/>
<dbReference type="InterPro" id="IPR032675">
    <property type="entry name" value="LRR_dom_sf"/>
</dbReference>
<sequence length="592" mass="67399">MPPKPKDNIKKPTQIATRPIISNSSLLRIPENAVEGYQQRILTDIDWTLLEKAFRHHKLNCERVEIPQVTLKEALQKKVESSILRGFLDESSTLTLQDQWELFLPITLWEIEKFANSEGMICFQNNNSITNDLVKLIRKAVKLNDREILRKELKAVDVLRINEAEITKLDCSLRDYKNLVTLTLCLNYLKDIDATVIPEGVRILELQANRISSVEVFAKDLPTNLLYLGLSRNFISNDVESLASLPQSLTVLDLSDNDIYNLNSTLDVLKELSNLTSLLLAGNPCSVCAGYARATLTRLPRLKWLDNREVLSIDRAPELVEPHPDDLRSAYFYFTVIRIMSVPQPPKPEKGATTTFHVELELPLLDSNRRNFLMYHTNKSLIQMMPPPEDDIWHIPSSMTTSKIVNPVREDEASIHESDIYHHLTVKNSRQICNYTTFESNKIQWNKVMNFQEPTVKIFCPDLVALRDTFRTVVTIKLVYTVTSTAKQGKTEKKSVHSMKMPSEQIAVLATVKCSLRNPDWSQISQHFHWDDTLGTEEAIHWGEGDLTAVQYSQAPVKTPKGKPEADAGSSRQSPPDNLTCHFAFGIETLRL</sequence>
<dbReference type="GeneID" id="101743892"/>
<dbReference type="SUPFAM" id="SSF52058">
    <property type="entry name" value="L domain-like"/>
    <property type="match status" value="1"/>
</dbReference>
<feature type="region of interest" description="Disordered" evidence="3">
    <location>
        <begin position="557"/>
        <end position="579"/>
    </location>
</feature>
<dbReference type="OrthoDB" id="676979at2759"/>
<dbReference type="PANTHER" id="PTHR15454">
    <property type="entry name" value="NISCHARIN RELATED"/>
    <property type="match status" value="1"/>
</dbReference>
<dbReference type="PROSITE" id="PS51450">
    <property type="entry name" value="LRR"/>
    <property type="match status" value="2"/>
</dbReference>
<dbReference type="PANTHER" id="PTHR15454:SF19">
    <property type="entry name" value="LEUCINE-RICH REPEAT-CONTAINING PROTEIN 51"/>
    <property type="match status" value="1"/>
</dbReference>
<dbReference type="GO" id="GO:0005737">
    <property type="term" value="C:cytoplasm"/>
    <property type="evidence" value="ECO:0007669"/>
    <property type="project" value="TreeGrafter"/>
</dbReference>
<keyword evidence="5" id="KW-1185">Reference proteome</keyword>
<keyword evidence="2" id="KW-0677">Repeat</keyword>
<evidence type="ECO:0000313" key="4">
    <source>
        <dbReference type="EnsemblMetazoa" id="XP_004929220.1"/>
    </source>
</evidence>
<dbReference type="Gene3D" id="3.80.10.10">
    <property type="entry name" value="Ribonuclease Inhibitor"/>
    <property type="match status" value="1"/>
</dbReference>
<reference evidence="4" key="2">
    <citation type="submission" date="2022-06" db="UniProtKB">
        <authorList>
            <consortium name="EnsemblMetazoa"/>
        </authorList>
    </citation>
    <scope>IDENTIFICATION</scope>
    <source>
        <strain evidence="4">p50T (Dazao)</strain>
    </source>
</reference>
<evidence type="ECO:0000256" key="1">
    <source>
        <dbReference type="ARBA" id="ARBA00022614"/>
    </source>
</evidence>
<reference evidence="5" key="1">
    <citation type="journal article" date="2008" name="Insect Biochem. Mol. Biol.">
        <title>The genome of a lepidopteran model insect, the silkworm Bombyx mori.</title>
        <authorList>
            <consortium name="International Silkworm Genome Consortium"/>
        </authorList>
    </citation>
    <scope>NUCLEOTIDE SEQUENCE [LARGE SCALE GENOMIC DNA]</scope>
    <source>
        <strain evidence="5">p50T</strain>
    </source>
</reference>
<dbReference type="AlphaFoldDB" id="A0A8R1WLJ7"/>
<organism evidence="4 5">
    <name type="scientific">Bombyx mori</name>
    <name type="common">Silk moth</name>
    <dbReference type="NCBI Taxonomy" id="7091"/>
    <lineage>
        <taxon>Eukaryota</taxon>
        <taxon>Metazoa</taxon>
        <taxon>Ecdysozoa</taxon>
        <taxon>Arthropoda</taxon>
        <taxon>Hexapoda</taxon>
        <taxon>Insecta</taxon>
        <taxon>Pterygota</taxon>
        <taxon>Neoptera</taxon>
        <taxon>Endopterygota</taxon>
        <taxon>Lepidoptera</taxon>
        <taxon>Glossata</taxon>
        <taxon>Ditrysia</taxon>
        <taxon>Bombycoidea</taxon>
        <taxon>Bombycidae</taxon>
        <taxon>Bombycinae</taxon>
        <taxon>Bombyx</taxon>
    </lineage>
</organism>
<dbReference type="InterPro" id="IPR001611">
    <property type="entry name" value="Leu-rich_rpt"/>
</dbReference>
<protein>
    <submittedName>
        <fullName evidence="4">Uncharacterized protein</fullName>
    </submittedName>
</protein>
<evidence type="ECO:0000256" key="2">
    <source>
        <dbReference type="ARBA" id="ARBA00022737"/>
    </source>
</evidence>
<dbReference type="Proteomes" id="UP000005204">
    <property type="component" value="Unassembled WGS sequence"/>
</dbReference>
<accession>A0A8R1WLJ7</accession>
<evidence type="ECO:0000256" key="3">
    <source>
        <dbReference type="SAM" id="MobiDB-lite"/>
    </source>
</evidence>
<evidence type="ECO:0000313" key="5">
    <source>
        <dbReference type="Proteomes" id="UP000005204"/>
    </source>
</evidence>
<dbReference type="EnsemblMetazoa" id="XM_004929163.2">
    <property type="protein sequence ID" value="XP_004929220.1"/>
    <property type="gene ID" value="LOC101743892"/>
</dbReference>